<evidence type="ECO:0000256" key="15">
    <source>
        <dbReference type="SAM" id="MobiDB-lite"/>
    </source>
</evidence>
<dbReference type="CTD" id="387338"/>
<comment type="subcellular location">
    <subcellularLocation>
        <location evidence="1">Mitochondrion</location>
    </subcellularLocation>
</comment>
<evidence type="ECO:0000313" key="18">
    <source>
        <dbReference type="Proteomes" id="UP000472272"/>
    </source>
</evidence>
<evidence type="ECO:0000256" key="7">
    <source>
        <dbReference type="ARBA" id="ARBA00022946"/>
    </source>
</evidence>
<evidence type="ECO:0000259" key="16">
    <source>
        <dbReference type="PROSITE" id="PS51686"/>
    </source>
</evidence>
<keyword evidence="7" id="KW-0809">Transit peptide</keyword>
<evidence type="ECO:0000313" key="17">
    <source>
        <dbReference type="Ensembl" id="ENSPMRP00000012272.1"/>
    </source>
</evidence>
<evidence type="ECO:0000256" key="4">
    <source>
        <dbReference type="ARBA" id="ARBA00022679"/>
    </source>
</evidence>
<evidence type="ECO:0000256" key="5">
    <source>
        <dbReference type="ARBA" id="ARBA00022691"/>
    </source>
</evidence>
<feature type="active site" description="Nucleophile" evidence="14">
    <location>
        <position position="428"/>
    </location>
</feature>
<dbReference type="PRINTS" id="PR02008">
    <property type="entry name" value="RCMTFAMILY"/>
</dbReference>
<evidence type="ECO:0000256" key="3">
    <source>
        <dbReference type="ARBA" id="ARBA00022603"/>
    </source>
</evidence>
<dbReference type="OMA" id="MVNNFGD"/>
<feature type="binding site" evidence="14">
    <location>
        <position position="355"/>
    </location>
    <ligand>
        <name>S-adenosyl-L-methionine</name>
        <dbReference type="ChEBI" id="CHEBI:59789"/>
    </ligand>
</feature>
<dbReference type="CDD" id="cd02440">
    <property type="entry name" value="AdoMet_MTases"/>
    <property type="match status" value="1"/>
</dbReference>
<dbReference type="Pfam" id="PF01189">
    <property type="entry name" value="Methyltr_RsmB-F"/>
    <property type="match status" value="1"/>
</dbReference>
<evidence type="ECO:0000256" key="1">
    <source>
        <dbReference type="ARBA" id="ARBA00004173"/>
    </source>
</evidence>
<proteinExistence type="inferred from homology"/>
<dbReference type="GO" id="GO:0005762">
    <property type="term" value="C:mitochondrial large ribosomal subunit"/>
    <property type="evidence" value="ECO:0007669"/>
    <property type="project" value="TreeGrafter"/>
</dbReference>
<keyword evidence="2" id="KW-0698">rRNA processing</keyword>
<keyword evidence="5 14" id="KW-0949">S-adenosyl-L-methionine</keyword>
<reference evidence="17" key="3">
    <citation type="submission" date="2025-09" db="UniProtKB">
        <authorList>
            <consortium name="Ensembl"/>
        </authorList>
    </citation>
    <scope>IDENTIFICATION</scope>
</reference>
<dbReference type="PANTHER" id="PTHR22808">
    <property type="entry name" value="NCL1 YEAST -RELATED NOL1/NOP2/FMU SUN DOMAIN-CONTAINING"/>
    <property type="match status" value="1"/>
</dbReference>
<accession>A0A670IM00</accession>
<keyword evidence="4 14" id="KW-0808">Transferase</keyword>
<organism evidence="17 18">
    <name type="scientific">Podarcis muralis</name>
    <name type="common">Wall lizard</name>
    <name type="synonym">Lacerta muralis</name>
    <dbReference type="NCBI Taxonomy" id="64176"/>
    <lineage>
        <taxon>Eukaryota</taxon>
        <taxon>Metazoa</taxon>
        <taxon>Chordata</taxon>
        <taxon>Craniata</taxon>
        <taxon>Vertebrata</taxon>
        <taxon>Euteleostomi</taxon>
        <taxon>Lepidosauria</taxon>
        <taxon>Squamata</taxon>
        <taxon>Bifurcata</taxon>
        <taxon>Unidentata</taxon>
        <taxon>Episquamata</taxon>
        <taxon>Laterata</taxon>
        <taxon>Lacertibaenia</taxon>
        <taxon>Lacertidae</taxon>
        <taxon>Podarcis</taxon>
    </lineage>
</organism>
<reference evidence="17 18" key="1">
    <citation type="journal article" date="2019" name="Proc. Natl. Acad. Sci. U.S.A.">
        <title>Regulatory changes in pterin and carotenoid genes underlie balanced color polymorphisms in the wall lizard.</title>
        <authorList>
            <person name="Andrade P."/>
            <person name="Pinho C."/>
            <person name="Perez I de Lanuza G."/>
            <person name="Afonso S."/>
            <person name="Brejcha J."/>
            <person name="Rubin C.J."/>
            <person name="Wallerman O."/>
            <person name="Pereira P."/>
            <person name="Sabatino S.J."/>
            <person name="Bellati A."/>
            <person name="Pellitteri-Rosa D."/>
            <person name="Bosakova Z."/>
            <person name="Bunikis I."/>
            <person name="Carretero M.A."/>
            <person name="Feiner N."/>
            <person name="Marsik P."/>
            <person name="Pauperio F."/>
            <person name="Salvi D."/>
            <person name="Soler L."/>
            <person name="While G.M."/>
            <person name="Uller T."/>
            <person name="Font E."/>
            <person name="Andersson L."/>
            <person name="Carneiro M."/>
        </authorList>
    </citation>
    <scope>NUCLEOTIDE SEQUENCE</scope>
</reference>
<evidence type="ECO:0000256" key="11">
    <source>
        <dbReference type="ARBA" id="ARBA00049906"/>
    </source>
</evidence>
<evidence type="ECO:0000256" key="6">
    <source>
        <dbReference type="ARBA" id="ARBA00022884"/>
    </source>
</evidence>
<feature type="compositionally biased region" description="Low complexity" evidence="15">
    <location>
        <begin position="218"/>
        <end position="232"/>
    </location>
</feature>
<dbReference type="PANTHER" id="PTHR22808:SF3">
    <property type="entry name" value="5-METHYLCYTOSINE RRNA METHYLTRANSFERASE NSUN4"/>
    <property type="match status" value="1"/>
</dbReference>
<keyword evidence="3 14" id="KW-0489">Methyltransferase</keyword>
<evidence type="ECO:0000256" key="9">
    <source>
        <dbReference type="ARBA" id="ARBA00042050"/>
    </source>
</evidence>
<evidence type="ECO:0000256" key="8">
    <source>
        <dbReference type="ARBA" id="ARBA00023128"/>
    </source>
</evidence>
<dbReference type="Gene3D" id="3.40.50.150">
    <property type="entry name" value="Vaccinia Virus protein VP39"/>
    <property type="match status" value="1"/>
</dbReference>
<feature type="domain" description="SAM-dependent MTase RsmB/NOP-type" evidence="16">
    <location>
        <begin position="209"/>
        <end position="501"/>
    </location>
</feature>
<reference evidence="17" key="2">
    <citation type="submission" date="2025-08" db="UniProtKB">
        <authorList>
            <consortium name="Ensembl"/>
        </authorList>
    </citation>
    <scope>IDENTIFICATION</scope>
</reference>
<evidence type="ECO:0000256" key="13">
    <source>
        <dbReference type="ARBA" id="ARBA00050049"/>
    </source>
</evidence>
<gene>
    <name evidence="17" type="primary">NSUN4</name>
</gene>
<dbReference type="SUPFAM" id="SSF53335">
    <property type="entry name" value="S-adenosyl-L-methionine-dependent methyltransferases"/>
    <property type="match status" value="1"/>
</dbReference>
<dbReference type="InterPro" id="IPR049560">
    <property type="entry name" value="MeTrfase_RsmB-F_NOP2_cat"/>
</dbReference>
<feature type="region of interest" description="Disordered" evidence="15">
    <location>
        <begin position="209"/>
        <end position="239"/>
    </location>
</feature>
<protein>
    <recommendedName>
        <fullName evidence="12">5-cytosine rRNA methyltransferase NSUN4</fullName>
    </recommendedName>
    <alternativeName>
        <fullName evidence="13">5-cytosine tRNA methyltransferase NSUN4</fullName>
    </alternativeName>
    <alternativeName>
        <fullName evidence="9">NOL1/NOP2/Sun domain family member 4</fullName>
    </alternativeName>
</protein>
<dbReference type="GO" id="GO:1900864">
    <property type="term" value="P:mitochondrial RNA modification"/>
    <property type="evidence" value="ECO:0007669"/>
    <property type="project" value="Ensembl"/>
</dbReference>
<keyword evidence="6 14" id="KW-0694">RNA-binding</keyword>
<dbReference type="InterPro" id="IPR001678">
    <property type="entry name" value="MeTrfase_RsmB-F_NOP2_dom"/>
</dbReference>
<dbReference type="FunFam" id="3.40.50.150:FF:000055">
    <property type="entry name" value="5-methylcytosine rRNA methyltransferase NSUN4"/>
    <property type="match status" value="1"/>
</dbReference>
<dbReference type="InterPro" id="IPR023267">
    <property type="entry name" value="RCMT"/>
</dbReference>
<dbReference type="Ensembl" id="ENSPMRT00000013100.1">
    <property type="protein sequence ID" value="ENSPMRP00000012272.1"/>
    <property type="gene ID" value="ENSPMRG00000008211.1"/>
</dbReference>
<dbReference type="GO" id="GO:0000957">
    <property type="term" value="P:mitochondrial RNA catabolic process"/>
    <property type="evidence" value="ECO:0007669"/>
    <property type="project" value="Ensembl"/>
</dbReference>
<dbReference type="Proteomes" id="UP000472272">
    <property type="component" value="Chromosome 6"/>
</dbReference>
<feature type="binding site" evidence="14">
    <location>
        <position position="324"/>
    </location>
    <ligand>
        <name>S-adenosyl-L-methionine</name>
        <dbReference type="ChEBI" id="CHEBI:59789"/>
    </ligand>
</feature>
<dbReference type="OrthoDB" id="8020218at2759"/>
<dbReference type="InterPro" id="IPR029063">
    <property type="entry name" value="SAM-dependent_MTases_sf"/>
</dbReference>
<sequence length="502" mass="56455">MPVLEVAGRCNLCPKRPAWNETSGGTRLGKSEFSDTFRGTCLAQMHETPATRRPPEKMPTPPRRLAEEEEELLRRPAGCPHWRWSRAMAAARTASGKGLLLQLLRKEAALPTVPSFAFVPCRHRHAQKKKWASTTPRVPCTRRALRVFDMTYGVQFGSLWPSIRIGLLSEQKYGALINNYCDAQKVTQELEEMQAADFIWESGKVEQDLDPAAEQGASEPESSSETQTEPSELQAQPPHSPFISISPNIKCYTFPKGDISLFHPARPDMIGVLGYYLLDAASILPVLALNVQPGNLVLDLCAAPGGKMLALLQTGCCRQLAANDLSVSRTRRLRQILHSYLPEELSKIVRITSWDGRKWGDLEMNTYDRVLVDVPCTNDRHSVVEEDNNMFNQMRKGERQMLPMLQVELLVAGILSAKPGGDVVYSTCSLSQLQNEYVVERAVELLAIQHDISIQVEDLSCFRKWFQNTFSFYPDCRLGELILPHLTANFGPMYFCKLHRLN</sequence>
<feature type="binding site" evidence="14">
    <location>
        <position position="373"/>
    </location>
    <ligand>
        <name>S-adenosyl-L-methionine</name>
        <dbReference type="ChEBI" id="CHEBI:59789"/>
    </ligand>
</feature>
<dbReference type="KEGG" id="pmua:114599056"/>
<dbReference type="PROSITE" id="PS51686">
    <property type="entry name" value="SAM_MT_RSMB_NOP"/>
    <property type="match status" value="1"/>
</dbReference>
<feature type="binding site" evidence="14">
    <location>
        <begin position="301"/>
        <end position="307"/>
    </location>
    <ligand>
        <name>S-adenosyl-L-methionine</name>
        <dbReference type="ChEBI" id="CHEBI:59789"/>
    </ligand>
</feature>
<dbReference type="GO" id="GO:0003723">
    <property type="term" value="F:RNA binding"/>
    <property type="evidence" value="ECO:0007669"/>
    <property type="project" value="UniProtKB-UniRule"/>
</dbReference>
<dbReference type="GeneID" id="114599056"/>
<comment type="catalytic activity">
    <reaction evidence="11">
        <text>a cytidine in mRNA + S-adenosyl-L-methionine = a 5-methylcytidine in mRNA + S-adenosyl-L-homocysteine + H(+)</text>
        <dbReference type="Rhea" id="RHEA:61464"/>
        <dbReference type="Rhea" id="RHEA-COMP:15145"/>
        <dbReference type="Rhea" id="RHEA-COMP:15826"/>
        <dbReference type="ChEBI" id="CHEBI:15378"/>
        <dbReference type="ChEBI" id="CHEBI:57856"/>
        <dbReference type="ChEBI" id="CHEBI:59789"/>
        <dbReference type="ChEBI" id="CHEBI:74483"/>
        <dbReference type="ChEBI" id="CHEBI:82748"/>
    </reaction>
</comment>
<evidence type="ECO:0000256" key="14">
    <source>
        <dbReference type="PROSITE-ProRule" id="PRU01023"/>
    </source>
</evidence>
<evidence type="ECO:0000256" key="12">
    <source>
        <dbReference type="ARBA" id="ARBA00050027"/>
    </source>
</evidence>
<keyword evidence="18" id="KW-1185">Reference proteome</keyword>
<dbReference type="GO" id="GO:0008649">
    <property type="term" value="F:rRNA methyltransferase activity"/>
    <property type="evidence" value="ECO:0007669"/>
    <property type="project" value="Ensembl"/>
</dbReference>
<dbReference type="RefSeq" id="XP_028589431.1">
    <property type="nucleotide sequence ID" value="XM_028733598.1"/>
</dbReference>
<dbReference type="GeneTree" id="ENSGT00940000153665"/>
<dbReference type="Gene3D" id="6.20.240.40">
    <property type="match status" value="1"/>
</dbReference>
<comment type="catalytic activity">
    <reaction evidence="10">
        <text>a cytidine in rRNA + S-adenosyl-L-methionine = a 5-methylcytidine in rRNA + S-adenosyl-L-homocysteine + H(+)</text>
        <dbReference type="Rhea" id="RHEA:61484"/>
        <dbReference type="Rhea" id="RHEA-COMP:15836"/>
        <dbReference type="Rhea" id="RHEA-COMP:15837"/>
        <dbReference type="ChEBI" id="CHEBI:15378"/>
        <dbReference type="ChEBI" id="CHEBI:57856"/>
        <dbReference type="ChEBI" id="CHEBI:59789"/>
        <dbReference type="ChEBI" id="CHEBI:74483"/>
        <dbReference type="ChEBI" id="CHEBI:82748"/>
    </reaction>
</comment>
<evidence type="ECO:0000256" key="2">
    <source>
        <dbReference type="ARBA" id="ARBA00022552"/>
    </source>
</evidence>
<evidence type="ECO:0000256" key="10">
    <source>
        <dbReference type="ARBA" id="ARBA00049302"/>
    </source>
</evidence>
<comment type="similarity">
    <text evidence="14">Belongs to the class I-like SAM-binding methyltransferase superfamily. RsmB/NOP family.</text>
</comment>
<keyword evidence="8" id="KW-0496">Mitochondrion</keyword>
<dbReference type="AlphaFoldDB" id="A0A670IM00"/>
<name>A0A670IM00_PODMU</name>
<dbReference type="SMR" id="A0A670IM00"/>
<dbReference type="GO" id="GO:0062152">
    <property type="term" value="F:mRNA (cytidine-5-)-methyltransferase activity"/>
    <property type="evidence" value="ECO:0007669"/>
    <property type="project" value="Ensembl"/>
</dbReference>